<accession>A0A195BGU9</accession>
<name>A0A195BGU9_9HYME</name>
<organism evidence="1 2">
    <name type="scientific">Atta colombica</name>
    <dbReference type="NCBI Taxonomy" id="520822"/>
    <lineage>
        <taxon>Eukaryota</taxon>
        <taxon>Metazoa</taxon>
        <taxon>Ecdysozoa</taxon>
        <taxon>Arthropoda</taxon>
        <taxon>Hexapoda</taxon>
        <taxon>Insecta</taxon>
        <taxon>Pterygota</taxon>
        <taxon>Neoptera</taxon>
        <taxon>Endopterygota</taxon>
        <taxon>Hymenoptera</taxon>
        <taxon>Apocrita</taxon>
        <taxon>Aculeata</taxon>
        <taxon>Formicoidea</taxon>
        <taxon>Formicidae</taxon>
        <taxon>Myrmicinae</taxon>
        <taxon>Atta</taxon>
    </lineage>
</organism>
<reference evidence="1 2" key="1">
    <citation type="submission" date="2015-09" db="EMBL/GenBank/DDBJ databases">
        <title>Atta colombica WGS genome.</title>
        <authorList>
            <person name="Nygaard S."/>
            <person name="Hu H."/>
            <person name="Boomsma J."/>
            <person name="Zhang G."/>
        </authorList>
    </citation>
    <scope>NUCLEOTIDE SEQUENCE [LARGE SCALE GENOMIC DNA]</scope>
    <source>
        <strain evidence="1">Treedump-2</strain>
        <tissue evidence="1">Whole body</tissue>
    </source>
</reference>
<keyword evidence="2" id="KW-1185">Reference proteome</keyword>
<feature type="non-terminal residue" evidence="1">
    <location>
        <position position="1"/>
    </location>
</feature>
<evidence type="ECO:0000313" key="2">
    <source>
        <dbReference type="Proteomes" id="UP000078540"/>
    </source>
</evidence>
<dbReference type="Proteomes" id="UP000078540">
    <property type="component" value="Unassembled WGS sequence"/>
</dbReference>
<dbReference type="AlphaFoldDB" id="A0A195BGU9"/>
<gene>
    <name evidence="1" type="ORF">ALC53_06109</name>
</gene>
<sequence length="54" mass="6597">FLSAACTFYLYSVLVYFSPRGCCWIHKATMSFFFHQIWMKPNFNDEHDERFHLI</sequence>
<protein>
    <submittedName>
        <fullName evidence="1">Uncharacterized protein</fullName>
    </submittedName>
</protein>
<evidence type="ECO:0000313" key="1">
    <source>
        <dbReference type="EMBL" id="KYM83377.1"/>
    </source>
</evidence>
<dbReference type="EMBL" id="KQ976490">
    <property type="protein sequence ID" value="KYM83377.1"/>
    <property type="molecule type" value="Genomic_DNA"/>
</dbReference>
<proteinExistence type="predicted"/>